<feature type="transmembrane region" description="Helical" evidence="1">
    <location>
        <begin position="103"/>
        <end position="123"/>
    </location>
</feature>
<evidence type="ECO:0000313" key="3">
    <source>
        <dbReference type="Proteomes" id="UP000673375"/>
    </source>
</evidence>
<keyword evidence="3" id="KW-1185">Reference proteome</keyword>
<dbReference type="EMBL" id="JAEDXU010000003">
    <property type="protein sequence ID" value="MBP1046148.1"/>
    <property type="molecule type" value="Genomic_DNA"/>
</dbReference>
<accession>A0ABS4CIY9</accession>
<feature type="transmembrane region" description="Helical" evidence="1">
    <location>
        <begin position="214"/>
        <end position="236"/>
    </location>
</feature>
<keyword evidence="1" id="KW-0472">Membrane</keyword>
<keyword evidence="1" id="KW-0812">Transmembrane</keyword>
<reference evidence="2 3" key="1">
    <citation type="submission" date="2020-12" db="EMBL/GenBank/DDBJ databases">
        <title>Vagococcus allomyrinae sp. nov. and Enterococcus lavae sp. nov., isolated from the larvae of Allomyrina dichotoma.</title>
        <authorList>
            <person name="Lee S.D."/>
        </authorList>
    </citation>
    <scope>NUCLEOTIDE SEQUENCE [LARGE SCALE GENOMIC DNA]</scope>
    <source>
        <strain evidence="2 3">BWM-S5</strain>
    </source>
</reference>
<organism evidence="2 3">
    <name type="scientific">Enterococcus larvae</name>
    <dbReference type="NCBI Taxonomy" id="2794352"/>
    <lineage>
        <taxon>Bacteria</taxon>
        <taxon>Bacillati</taxon>
        <taxon>Bacillota</taxon>
        <taxon>Bacilli</taxon>
        <taxon>Lactobacillales</taxon>
        <taxon>Enterococcaceae</taxon>
        <taxon>Enterococcus</taxon>
    </lineage>
</organism>
<feature type="transmembrane region" description="Helical" evidence="1">
    <location>
        <begin position="167"/>
        <end position="188"/>
    </location>
</feature>
<keyword evidence="1" id="KW-1133">Transmembrane helix</keyword>
<name>A0ABS4CIY9_9ENTE</name>
<dbReference type="RefSeq" id="WP_209556968.1">
    <property type="nucleotide sequence ID" value="NZ_JAEDXU010000003.1"/>
</dbReference>
<gene>
    <name evidence="2" type="ORF">I6N96_07620</name>
</gene>
<proteinExistence type="predicted"/>
<dbReference type="Proteomes" id="UP000673375">
    <property type="component" value="Unassembled WGS sequence"/>
</dbReference>
<feature type="transmembrane region" description="Helical" evidence="1">
    <location>
        <begin position="56"/>
        <end position="76"/>
    </location>
</feature>
<evidence type="ECO:0000313" key="2">
    <source>
        <dbReference type="EMBL" id="MBP1046148.1"/>
    </source>
</evidence>
<evidence type="ECO:0000256" key="1">
    <source>
        <dbReference type="SAM" id="Phobius"/>
    </source>
</evidence>
<comment type="caution">
    <text evidence="2">The sequence shown here is derived from an EMBL/GenBank/DDBJ whole genome shotgun (WGS) entry which is preliminary data.</text>
</comment>
<feature type="transmembrane region" description="Helical" evidence="1">
    <location>
        <begin position="143"/>
        <end position="160"/>
    </location>
</feature>
<dbReference type="Pfam" id="PF12730">
    <property type="entry name" value="ABC2_membrane_4"/>
    <property type="match status" value="1"/>
</dbReference>
<sequence length="241" mass="27257">MRSIIKIEWLKLRRSSLVFVCLSGSLLFTLLAVLKDVVRSESTQQVPQDIWITENMMINNFMVTFFLSTMLLGYLIHREYEERTIKNLWVTGVARSSILFGKLTVWLLLHFTMYLVACAVVYFGYRSIFDVYELGFIDIFGKFMLSAFTAAVVILPLAWVGIKQKQLFYPTILVGILFAVLAVTGITFPDKWPVIVPWSAAFALSSMDLGNTELGIAVLSVAITGILGLILTFVSFQRQEI</sequence>
<protein>
    <submittedName>
        <fullName evidence="2">ABC transporter permease</fullName>
    </submittedName>
</protein>